<evidence type="ECO:0000313" key="8">
    <source>
        <dbReference type="EMBL" id="KAF6221633.1"/>
    </source>
</evidence>
<dbReference type="PANTHER" id="PTHR48182">
    <property type="entry name" value="PROTEIN SERAC1"/>
    <property type="match status" value="1"/>
</dbReference>
<dbReference type="Gene3D" id="3.40.50.1820">
    <property type="entry name" value="alpha/beta hydrolase"/>
    <property type="match status" value="1"/>
</dbReference>
<evidence type="ECO:0000256" key="1">
    <source>
        <dbReference type="ARBA" id="ARBA00004173"/>
    </source>
</evidence>
<dbReference type="InterPro" id="IPR052374">
    <property type="entry name" value="SERAC1"/>
</dbReference>
<sequence>MSSLEELYAGTGIGNAKGTVQPILDVVAIHGLNPIGSETHAIDTWQDKKSGNLWLRDRIPREQPNARVFLYKYNSSPVFGHSLGGILIKQAMVNALANPIYRDIQEATYGLVFFGTPHGGSGDGWKTKFGKASVRIAQSLPGRTSNDVMEALKKGSSLTDTLQEAWRHQLDHYQIVTFYEGIGEVVPQHSATLGLPGDREVEIGIQAKHGDMCRFDPDVSMDEANYSFVEGNVLELCERASQLGEKNHPTMDRKQEETSNPTSSTGSNAKSPVSNLEDDALQHRLDLLRA</sequence>
<evidence type="ECO:0000256" key="5">
    <source>
        <dbReference type="ARBA" id="ARBA00023128"/>
    </source>
</evidence>
<dbReference type="GeneID" id="59330015"/>
<dbReference type="AlphaFoldDB" id="A0A8H6CDY7"/>
<evidence type="ECO:0000313" key="9">
    <source>
        <dbReference type="Proteomes" id="UP000593566"/>
    </source>
</evidence>
<dbReference type="RefSeq" id="XP_037151068.1">
    <property type="nucleotide sequence ID" value="XM_037292529.1"/>
</dbReference>
<dbReference type="EMBL" id="JACCJB010000013">
    <property type="protein sequence ID" value="KAF6221633.1"/>
    <property type="molecule type" value="Genomic_DNA"/>
</dbReference>
<dbReference type="PANTHER" id="PTHR48182:SF2">
    <property type="entry name" value="PROTEIN SERAC1"/>
    <property type="match status" value="1"/>
</dbReference>
<feature type="compositionally biased region" description="Polar residues" evidence="7">
    <location>
        <begin position="258"/>
        <end position="274"/>
    </location>
</feature>
<comment type="subcellular location">
    <subcellularLocation>
        <location evidence="2">Endoplasmic reticulum</location>
    </subcellularLocation>
    <subcellularLocation>
        <location evidence="3">Membrane</location>
    </subcellularLocation>
    <subcellularLocation>
        <location evidence="1">Mitochondrion</location>
    </subcellularLocation>
</comment>
<evidence type="ECO:0000256" key="2">
    <source>
        <dbReference type="ARBA" id="ARBA00004240"/>
    </source>
</evidence>
<keyword evidence="6" id="KW-0472">Membrane</keyword>
<dbReference type="GO" id="GO:0016020">
    <property type="term" value="C:membrane"/>
    <property type="evidence" value="ECO:0007669"/>
    <property type="project" value="UniProtKB-SubCell"/>
</dbReference>
<evidence type="ECO:0008006" key="10">
    <source>
        <dbReference type="Google" id="ProtNLM"/>
    </source>
</evidence>
<dbReference type="GO" id="GO:0005739">
    <property type="term" value="C:mitochondrion"/>
    <property type="evidence" value="ECO:0007669"/>
    <property type="project" value="UniProtKB-SubCell"/>
</dbReference>
<reference evidence="8 9" key="1">
    <citation type="journal article" date="2020" name="Genomics">
        <title>Complete, high-quality genomes from long-read metagenomic sequencing of two wolf lichen thalli reveals enigmatic genome architecture.</title>
        <authorList>
            <person name="McKenzie S.K."/>
            <person name="Walston R.F."/>
            <person name="Allen J.L."/>
        </authorList>
    </citation>
    <scope>NUCLEOTIDE SEQUENCE [LARGE SCALE GENOMIC DNA]</scope>
    <source>
        <strain evidence="8">WasteWater1</strain>
    </source>
</reference>
<dbReference type="InterPro" id="IPR029058">
    <property type="entry name" value="AB_hydrolase_fold"/>
</dbReference>
<proteinExistence type="predicted"/>
<keyword evidence="4" id="KW-0256">Endoplasmic reticulum</keyword>
<accession>A0A8H6CDY7</accession>
<keyword evidence="5" id="KW-0496">Mitochondrion</keyword>
<comment type="caution">
    <text evidence="8">The sequence shown here is derived from an EMBL/GenBank/DDBJ whole genome shotgun (WGS) entry which is preliminary data.</text>
</comment>
<protein>
    <recommendedName>
        <fullName evidence="10">DUF676 domain-containing protein</fullName>
    </recommendedName>
</protein>
<evidence type="ECO:0000256" key="3">
    <source>
        <dbReference type="ARBA" id="ARBA00004370"/>
    </source>
</evidence>
<keyword evidence="9" id="KW-1185">Reference proteome</keyword>
<evidence type="ECO:0000256" key="4">
    <source>
        <dbReference type="ARBA" id="ARBA00022824"/>
    </source>
</evidence>
<feature type="compositionally biased region" description="Basic and acidic residues" evidence="7">
    <location>
        <begin position="245"/>
        <end position="257"/>
    </location>
</feature>
<evidence type="ECO:0000256" key="7">
    <source>
        <dbReference type="SAM" id="MobiDB-lite"/>
    </source>
</evidence>
<dbReference type="GO" id="GO:0005783">
    <property type="term" value="C:endoplasmic reticulum"/>
    <property type="evidence" value="ECO:0007669"/>
    <property type="project" value="UniProtKB-SubCell"/>
</dbReference>
<name>A0A8H6CDY7_9LECA</name>
<feature type="region of interest" description="Disordered" evidence="7">
    <location>
        <begin position="244"/>
        <end position="280"/>
    </location>
</feature>
<gene>
    <name evidence="8" type="ORF">HO133_001599</name>
</gene>
<dbReference type="SUPFAM" id="SSF53474">
    <property type="entry name" value="alpha/beta-Hydrolases"/>
    <property type="match status" value="1"/>
</dbReference>
<dbReference type="Proteomes" id="UP000593566">
    <property type="component" value="Unassembled WGS sequence"/>
</dbReference>
<evidence type="ECO:0000256" key="6">
    <source>
        <dbReference type="ARBA" id="ARBA00023136"/>
    </source>
</evidence>
<organism evidence="8 9">
    <name type="scientific">Letharia lupina</name>
    <dbReference type="NCBI Taxonomy" id="560253"/>
    <lineage>
        <taxon>Eukaryota</taxon>
        <taxon>Fungi</taxon>
        <taxon>Dikarya</taxon>
        <taxon>Ascomycota</taxon>
        <taxon>Pezizomycotina</taxon>
        <taxon>Lecanoromycetes</taxon>
        <taxon>OSLEUM clade</taxon>
        <taxon>Lecanoromycetidae</taxon>
        <taxon>Lecanorales</taxon>
        <taxon>Lecanorineae</taxon>
        <taxon>Parmeliaceae</taxon>
        <taxon>Letharia</taxon>
    </lineage>
</organism>